<sequence>MLKANKETRATEAPALPTTTGLVNHRSKEREIISVFSPRSRSRLIGSSLEDEVCRRSQDLCKDAEGLFGEICPTPAPNHRRRGSPHEIFHDSGTASTSTGIFARGSG</sequence>
<dbReference type="AlphaFoldDB" id="A0AA88A1M4"/>
<protein>
    <submittedName>
        <fullName evidence="2">Uncharacterized protein</fullName>
    </submittedName>
</protein>
<gene>
    <name evidence="2" type="ORF">TIFTF001_005436</name>
</gene>
<dbReference type="EMBL" id="BTGU01000005">
    <property type="protein sequence ID" value="GMN35656.1"/>
    <property type="molecule type" value="Genomic_DNA"/>
</dbReference>
<dbReference type="Proteomes" id="UP001187192">
    <property type="component" value="Unassembled WGS sequence"/>
</dbReference>
<reference evidence="2" key="1">
    <citation type="submission" date="2023-07" db="EMBL/GenBank/DDBJ databases">
        <title>draft genome sequence of fig (Ficus carica).</title>
        <authorList>
            <person name="Takahashi T."/>
            <person name="Nishimura K."/>
        </authorList>
    </citation>
    <scope>NUCLEOTIDE SEQUENCE</scope>
</reference>
<comment type="caution">
    <text evidence="2">The sequence shown here is derived from an EMBL/GenBank/DDBJ whole genome shotgun (WGS) entry which is preliminary data.</text>
</comment>
<accession>A0AA88A1M4</accession>
<evidence type="ECO:0000256" key="1">
    <source>
        <dbReference type="SAM" id="MobiDB-lite"/>
    </source>
</evidence>
<feature type="region of interest" description="Disordered" evidence="1">
    <location>
        <begin position="75"/>
        <end position="107"/>
    </location>
</feature>
<feature type="compositionally biased region" description="Basic and acidic residues" evidence="1">
    <location>
        <begin position="1"/>
        <end position="10"/>
    </location>
</feature>
<evidence type="ECO:0000313" key="2">
    <source>
        <dbReference type="EMBL" id="GMN35656.1"/>
    </source>
</evidence>
<proteinExistence type="predicted"/>
<name>A0AA88A1M4_FICCA</name>
<keyword evidence="3" id="KW-1185">Reference proteome</keyword>
<feature type="region of interest" description="Disordered" evidence="1">
    <location>
        <begin position="1"/>
        <end position="24"/>
    </location>
</feature>
<evidence type="ECO:0000313" key="3">
    <source>
        <dbReference type="Proteomes" id="UP001187192"/>
    </source>
</evidence>
<organism evidence="2 3">
    <name type="scientific">Ficus carica</name>
    <name type="common">Common fig</name>
    <dbReference type="NCBI Taxonomy" id="3494"/>
    <lineage>
        <taxon>Eukaryota</taxon>
        <taxon>Viridiplantae</taxon>
        <taxon>Streptophyta</taxon>
        <taxon>Embryophyta</taxon>
        <taxon>Tracheophyta</taxon>
        <taxon>Spermatophyta</taxon>
        <taxon>Magnoliopsida</taxon>
        <taxon>eudicotyledons</taxon>
        <taxon>Gunneridae</taxon>
        <taxon>Pentapetalae</taxon>
        <taxon>rosids</taxon>
        <taxon>fabids</taxon>
        <taxon>Rosales</taxon>
        <taxon>Moraceae</taxon>
        <taxon>Ficeae</taxon>
        <taxon>Ficus</taxon>
    </lineage>
</organism>